<dbReference type="Proteomes" id="UP000433071">
    <property type="component" value="Unassembled WGS sequence"/>
</dbReference>
<evidence type="ECO:0000259" key="4">
    <source>
        <dbReference type="SMART" id="SM01217"/>
    </source>
</evidence>
<feature type="region of interest" description="Disordered" evidence="3">
    <location>
        <begin position="1"/>
        <end position="24"/>
    </location>
</feature>
<dbReference type="InterPro" id="IPR002772">
    <property type="entry name" value="Glyco_hydro_3_C"/>
</dbReference>
<dbReference type="PANTHER" id="PTHR42715">
    <property type="entry name" value="BETA-GLUCOSIDASE"/>
    <property type="match status" value="1"/>
</dbReference>
<dbReference type="RefSeq" id="WP_155052574.1">
    <property type="nucleotide sequence ID" value="NZ_BAAAIB010000002.1"/>
</dbReference>
<dbReference type="Pfam" id="PF01915">
    <property type="entry name" value="Glyco_hydro_3_C"/>
    <property type="match status" value="1"/>
</dbReference>
<dbReference type="Gene3D" id="3.40.50.1700">
    <property type="entry name" value="Glycoside hydrolase family 3 C-terminal domain"/>
    <property type="match status" value="1"/>
</dbReference>
<dbReference type="AlphaFoldDB" id="A0A6I3M976"/>
<gene>
    <name evidence="5" type="ORF">GJ743_14255</name>
</gene>
<keyword evidence="2 5" id="KW-0378">Hydrolase</keyword>
<dbReference type="PRINTS" id="PR00133">
    <property type="entry name" value="GLHYDRLASE3"/>
</dbReference>
<evidence type="ECO:0000256" key="1">
    <source>
        <dbReference type="ARBA" id="ARBA00005336"/>
    </source>
</evidence>
<dbReference type="Pfam" id="PF14310">
    <property type="entry name" value="Fn3-like"/>
    <property type="match status" value="1"/>
</dbReference>
<keyword evidence="6" id="KW-1185">Reference proteome</keyword>
<feature type="domain" description="Fibronectin type III-like" evidence="4">
    <location>
        <begin position="710"/>
        <end position="779"/>
    </location>
</feature>
<dbReference type="SUPFAM" id="SSF52279">
    <property type="entry name" value="Beta-D-glucan exohydrolase, C-terminal domain"/>
    <property type="match status" value="1"/>
</dbReference>
<dbReference type="InterPro" id="IPR001764">
    <property type="entry name" value="Glyco_hydro_3_N"/>
</dbReference>
<dbReference type="InterPro" id="IPR026891">
    <property type="entry name" value="Fn3-like"/>
</dbReference>
<dbReference type="PANTHER" id="PTHR42715:SF10">
    <property type="entry name" value="BETA-GLUCOSIDASE"/>
    <property type="match status" value="1"/>
</dbReference>
<name>A0A6I3M976_9MICO</name>
<dbReference type="SMART" id="SM01217">
    <property type="entry name" value="Fn3_like"/>
    <property type="match status" value="1"/>
</dbReference>
<accession>A0A6I3M976</accession>
<evidence type="ECO:0000256" key="2">
    <source>
        <dbReference type="ARBA" id="ARBA00022801"/>
    </source>
</evidence>
<dbReference type="InterPro" id="IPR036881">
    <property type="entry name" value="Glyco_hydro_3_C_sf"/>
</dbReference>
<dbReference type="Pfam" id="PF00933">
    <property type="entry name" value="Glyco_hydro_3"/>
    <property type="match status" value="1"/>
</dbReference>
<comment type="similarity">
    <text evidence="1">Belongs to the glycosyl hydrolase 3 family.</text>
</comment>
<sequence length="814" mass="84465">MTALDGTTPRGGVSAPEGALQATDAAWRDASRPIDERVAALIAEMTLDEKLAQLYGVWVGAADDGGGDVAPHQHDLNDDVDLDALLPSGLGQVTRPFGTAPVDAAVGALSLARMQQRIIAANRLGIPAVAHEECLAGFAAWGATAYPVPLSWGASFDPALVERMARRIGADLRSVGVHQGLAPVLDVVRDARWGRVEETIGEDPYLVATVGTAYVRGLEASGVVATLKHFVGYSASKAGRNLAPVSIGPRELGDVLLPPFEMAVRDGGARSVMNSYSDLDGVPSAADRWLLTELLRETWGFDGTVVADYFAVAFLKLLHGVADTWADAAAAALEAGIDVELPTVKAFGEPLRAAVEVGAVPMDLVDTALRRVLRQKAELGLLDADWSPIPPALGRLGLADADLAEADAAHADRLRGRIDLDPPANRALARELAERAVVLVRNDGTLPLAAPPVIAVIGPNADDSYAMLGCYSFPTHVVTQHPGVEIGIRIPTLVEALRAEFPGSEIRHAVGTSVDGGETDGFAEAVGLAASADVVVLAFGDRAGLFGRGTSGEGCDAESLALPGAQQALVDAVLDTGTPTVLTLLAGRPYTLGRAVSESAGILQAFFAGEEGAGAIAGVLSGRVNPSGRLPVSIPASPGSQPTTYLAPPLARASDVSNVDPTAAFPFGHGLAYTSFEWSSFAGDEASVATDGAATVRLRVRNAGDRAGVEIVQLYLHDPVASVVRPVQRLIGFARVALEPGAAADVAFTVPSDLASFTSRSGERIVEPGELVLSVGRSSGDLVHAHTVRLAGATRVVDHRRALHPTVAIERMSA</sequence>
<dbReference type="InterPro" id="IPR017853">
    <property type="entry name" value="GH"/>
</dbReference>
<evidence type="ECO:0000313" key="5">
    <source>
        <dbReference type="EMBL" id="MTH69531.1"/>
    </source>
</evidence>
<dbReference type="FunFam" id="3.20.20.300:FF:000011">
    <property type="entry name" value="Glycosyl hydrolase"/>
    <property type="match status" value="1"/>
</dbReference>
<dbReference type="InterPro" id="IPR050288">
    <property type="entry name" value="Cellulose_deg_GH3"/>
</dbReference>
<dbReference type="GO" id="GO:0005975">
    <property type="term" value="P:carbohydrate metabolic process"/>
    <property type="evidence" value="ECO:0007669"/>
    <property type="project" value="InterPro"/>
</dbReference>
<dbReference type="EMBL" id="WMLB01000033">
    <property type="protein sequence ID" value="MTH69531.1"/>
    <property type="molecule type" value="Genomic_DNA"/>
</dbReference>
<evidence type="ECO:0000256" key="3">
    <source>
        <dbReference type="SAM" id="MobiDB-lite"/>
    </source>
</evidence>
<evidence type="ECO:0000313" key="6">
    <source>
        <dbReference type="Proteomes" id="UP000433071"/>
    </source>
</evidence>
<proteinExistence type="inferred from homology"/>
<reference evidence="5 6" key="1">
    <citation type="submission" date="2019-11" db="EMBL/GenBank/DDBJ databases">
        <title>Agromyces kandeliae sp. nov., isolated from mangrove soil.</title>
        <authorList>
            <person name="Wang R."/>
        </authorList>
    </citation>
    <scope>NUCLEOTIDE SEQUENCE [LARGE SCALE GENOMIC DNA]</scope>
    <source>
        <strain evidence="5 6">JCM 11433</strain>
    </source>
</reference>
<dbReference type="Gene3D" id="3.20.20.300">
    <property type="entry name" value="Glycoside hydrolase, family 3, N-terminal domain"/>
    <property type="match status" value="1"/>
</dbReference>
<dbReference type="InterPro" id="IPR013783">
    <property type="entry name" value="Ig-like_fold"/>
</dbReference>
<dbReference type="Gene3D" id="2.60.40.10">
    <property type="entry name" value="Immunoglobulins"/>
    <property type="match status" value="1"/>
</dbReference>
<dbReference type="GO" id="GO:0004553">
    <property type="term" value="F:hydrolase activity, hydrolyzing O-glycosyl compounds"/>
    <property type="evidence" value="ECO:0007669"/>
    <property type="project" value="InterPro"/>
</dbReference>
<protein>
    <submittedName>
        <fullName evidence="5">Glycosyl hydrolase</fullName>
    </submittedName>
</protein>
<comment type="caution">
    <text evidence="5">The sequence shown here is derived from an EMBL/GenBank/DDBJ whole genome shotgun (WGS) entry which is preliminary data.</text>
</comment>
<dbReference type="SUPFAM" id="SSF51445">
    <property type="entry name" value="(Trans)glycosidases"/>
    <property type="match status" value="1"/>
</dbReference>
<dbReference type="InterPro" id="IPR036962">
    <property type="entry name" value="Glyco_hydro_3_N_sf"/>
</dbReference>
<dbReference type="OrthoDB" id="3187421at2"/>
<organism evidence="5 6">
    <name type="scientific">Agromyces bracchium</name>
    <dbReference type="NCBI Taxonomy" id="88376"/>
    <lineage>
        <taxon>Bacteria</taxon>
        <taxon>Bacillati</taxon>
        <taxon>Actinomycetota</taxon>
        <taxon>Actinomycetes</taxon>
        <taxon>Micrococcales</taxon>
        <taxon>Microbacteriaceae</taxon>
        <taxon>Agromyces</taxon>
    </lineage>
</organism>